<evidence type="ECO:0000313" key="2">
    <source>
        <dbReference type="EMBL" id="RKN30536.1"/>
    </source>
</evidence>
<evidence type="ECO:0000313" key="3">
    <source>
        <dbReference type="Proteomes" id="UP000275865"/>
    </source>
</evidence>
<dbReference type="Pfam" id="PF18075">
    <property type="entry name" value="FtsX_ECD"/>
    <property type="match status" value="2"/>
</dbReference>
<proteinExistence type="predicted"/>
<feature type="domain" description="FtsX extracellular" evidence="1">
    <location>
        <begin position="137"/>
        <end position="211"/>
    </location>
</feature>
<name>A0A3A9YF77_9ACTN</name>
<accession>A0A3A9YF77</accession>
<dbReference type="GO" id="GO:0016020">
    <property type="term" value="C:membrane"/>
    <property type="evidence" value="ECO:0007669"/>
    <property type="project" value="InterPro"/>
</dbReference>
<feature type="domain" description="FtsX extracellular" evidence="1">
    <location>
        <begin position="30"/>
        <end position="121"/>
    </location>
</feature>
<dbReference type="InterPro" id="IPR004513">
    <property type="entry name" value="FtsX"/>
</dbReference>
<gene>
    <name evidence="2" type="ORF">D7044_19175</name>
</gene>
<reference evidence="2 3" key="1">
    <citation type="submission" date="2018-09" db="EMBL/GenBank/DDBJ databases">
        <title>Micromonospora sp. nov. MS1-9, isolated from a root of Musa sp.</title>
        <authorList>
            <person name="Kuncharoen N."/>
            <person name="Kudo T."/>
            <person name="Ohkuma M."/>
            <person name="Yuki M."/>
            <person name="Tanasupawat S."/>
        </authorList>
    </citation>
    <scope>NUCLEOTIDE SEQUENCE [LARGE SCALE GENOMIC DNA]</scope>
    <source>
        <strain evidence="2 3">MS1-9</strain>
    </source>
</reference>
<dbReference type="InterPro" id="IPR040690">
    <property type="entry name" value="FtsX_ECD"/>
</dbReference>
<dbReference type="PROSITE" id="PS51257">
    <property type="entry name" value="PROKAR_LIPOPROTEIN"/>
    <property type="match status" value="1"/>
</dbReference>
<dbReference type="Gene3D" id="3.30.70.3040">
    <property type="match status" value="2"/>
</dbReference>
<organism evidence="2 3">
    <name type="scientific">Micromonospora musae</name>
    <dbReference type="NCBI Taxonomy" id="1894970"/>
    <lineage>
        <taxon>Bacteria</taxon>
        <taxon>Bacillati</taxon>
        <taxon>Actinomycetota</taxon>
        <taxon>Actinomycetes</taxon>
        <taxon>Micromonosporales</taxon>
        <taxon>Micromonosporaceae</taxon>
        <taxon>Micromonospora</taxon>
    </lineage>
</organism>
<dbReference type="OrthoDB" id="3363925at2"/>
<dbReference type="EMBL" id="RAZT01000009">
    <property type="protein sequence ID" value="RKN30536.1"/>
    <property type="molecule type" value="Genomic_DNA"/>
</dbReference>
<dbReference type="GO" id="GO:0051301">
    <property type="term" value="P:cell division"/>
    <property type="evidence" value="ECO:0007669"/>
    <property type="project" value="InterPro"/>
</dbReference>
<dbReference type="PANTHER" id="PTHR47755">
    <property type="entry name" value="CELL DIVISION PROTEIN FTSX"/>
    <property type="match status" value="1"/>
</dbReference>
<dbReference type="RefSeq" id="WP_120674991.1">
    <property type="nucleotide sequence ID" value="NZ_RAZS01000002.1"/>
</dbReference>
<protein>
    <recommendedName>
        <fullName evidence="1">FtsX extracellular domain-containing protein</fullName>
    </recommendedName>
</protein>
<dbReference type="Proteomes" id="UP000275865">
    <property type="component" value="Unassembled WGS sequence"/>
</dbReference>
<comment type="caution">
    <text evidence="2">The sequence shown here is derived from an EMBL/GenBank/DDBJ whole genome shotgun (WGS) entry which is preliminary data.</text>
</comment>
<sequence>MRRVVPVLASVLLLTLSGCTTEPAESAHTTVTVILDQDVTPEQKSAVEQRLRSMPSVEGVAFETREQAYARQKETLEDEPDLLAQLNPEYVPESFHATVTDPLAAEAIELVMGTVDQVGSVVLRIAEADPLPSRIGVIVRMEATATAEQLGAVERAVRALPHAESVEAEKRDAAYERLREQCQGKGDLATQLDRQSMRDSVRFELPLDKKSPGMSKLIGLDGVDVLEMVPATML</sequence>
<dbReference type="AlphaFoldDB" id="A0A3A9YF77"/>
<dbReference type="PANTHER" id="PTHR47755:SF1">
    <property type="entry name" value="CELL DIVISION PROTEIN FTSX"/>
    <property type="match status" value="1"/>
</dbReference>
<evidence type="ECO:0000259" key="1">
    <source>
        <dbReference type="Pfam" id="PF18075"/>
    </source>
</evidence>